<dbReference type="GO" id="GO:0006404">
    <property type="term" value="P:RNA import into nucleus"/>
    <property type="evidence" value="ECO:0007669"/>
    <property type="project" value="EnsemblFungi"/>
</dbReference>
<evidence type="ECO:0000313" key="5">
    <source>
        <dbReference type="EMBL" id="KKF96336.1"/>
    </source>
</evidence>
<reference evidence="5 6" key="1">
    <citation type="submission" date="2015-04" db="EMBL/GenBank/DDBJ databases">
        <title>Genome sequence of Ceratocystis platani, a major pathogen of plane trees.</title>
        <authorList>
            <person name="Belbahri L."/>
        </authorList>
    </citation>
    <scope>NUCLEOTIDE SEQUENCE [LARGE SCALE GENOMIC DNA]</scope>
    <source>
        <strain evidence="5 6">CFO</strain>
    </source>
</reference>
<dbReference type="EMBL" id="LBBL01000047">
    <property type="protein sequence ID" value="KKF96336.1"/>
    <property type="molecule type" value="Genomic_DNA"/>
</dbReference>
<evidence type="ECO:0000256" key="3">
    <source>
        <dbReference type="ARBA" id="ARBA00022737"/>
    </source>
</evidence>
<feature type="compositionally biased region" description="Basic and acidic residues" evidence="4">
    <location>
        <begin position="404"/>
        <end position="413"/>
    </location>
</feature>
<dbReference type="OrthoDB" id="184583at2759"/>
<comment type="caution">
    <text evidence="5">The sequence shown here is derived from an EMBL/GenBank/DDBJ whole genome shotgun (WGS) entry which is preliminary data.</text>
</comment>
<dbReference type="GO" id="GO:0000054">
    <property type="term" value="P:ribosomal subunit export from nucleus"/>
    <property type="evidence" value="ECO:0007669"/>
    <property type="project" value="EnsemblFungi"/>
</dbReference>
<dbReference type="PANTHER" id="PTHR24113:SF12">
    <property type="entry name" value="RAN GTPASE-ACTIVATING PROTEIN 1"/>
    <property type="match status" value="1"/>
</dbReference>
<dbReference type="InterPro" id="IPR027038">
    <property type="entry name" value="RanGap"/>
</dbReference>
<proteinExistence type="predicted"/>
<dbReference type="GO" id="GO:0000781">
    <property type="term" value="C:chromosome, telomeric region"/>
    <property type="evidence" value="ECO:0007669"/>
    <property type="project" value="GOC"/>
</dbReference>
<dbReference type="GO" id="GO:0005096">
    <property type="term" value="F:GTPase activator activity"/>
    <property type="evidence" value="ECO:0007669"/>
    <property type="project" value="UniProtKB-KW"/>
</dbReference>
<feature type="compositionally biased region" description="Basic and acidic residues" evidence="4">
    <location>
        <begin position="345"/>
        <end position="354"/>
    </location>
</feature>
<feature type="compositionally biased region" description="Acidic residues" evidence="4">
    <location>
        <begin position="355"/>
        <end position="383"/>
    </location>
</feature>
<protein>
    <submittedName>
        <fullName evidence="5">Ran GTPase-activating protein 1</fullName>
    </submittedName>
</protein>
<dbReference type="InterPro" id="IPR032675">
    <property type="entry name" value="LRR_dom_sf"/>
</dbReference>
<evidence type="ECO:0000313" key="6">
    <source>
        <dbReference type="Proteomes" id="UP000034841"/>
    </source>
</evidence>
<feature type="region of interest" description="Disordered" evidence="4">
    <location>
        <begin position="345"/>
        <end position="421"/>
    </location>
</feature>
<dbReference type="GO" id="GO:0006606">
    <property type="term" value="P:protein import into nucleus"/>
    <property type="evidence" value="ECO:0007669"/>
    <property type="project" value="EnsemblFungi"/>
</dbReference>
<keyword evidence="6" id="KW-1185">Reference proteome</keyword>
<dbReference type="GO" id="GO:0005829">
    <property type="term" value="C:cytosol"/>
    <property type="evidence" value="ECO:0007669"/>
    <property type="project" value="EnsemblFungi"/>
</dbReference>
<dbReference type="SMART" id="SM00368">
    <property type="entry name" value="LRR_RI"/>
    <property type="match status" value="6"/>
</dbReference>
<dbReference type="Gene3D" id="3.80.10.10">
    <property type="entry name" value="Ribonuclease Inhibitor"/>
    <property type="match status" value="1"/>
</dbReference>
<gene>
    <name evidence="5" type="primary">rna1</name>
    <name evidence="5" type="ORF">CFO_g1293</name>
</gene>
<dbReference type="Proteomes" id="UP000034841">
    <property type="component" value="Unassembled WGS sequence"/>
</dbReference>
<dbReference type="GO" id="GO:0034399">
    <property type="term" value="C:nuclear periphery"/>
    <property type="evidence" value="ECO:0007669"/>
    <property type="project" value="EnsemblFungi"/>
</dbReference>
<evidence type="ECO:0000256" key="4">
    <source>
        <dbReference type="SAM" id="MobiDB-lite"/>
    </source>
</evidence>
<dbReference type="AlphaFoldDB" id="A0A0F8B3S4"/>
<organism evidence="5 6">
    <name type="scientific">Ceratocystis fimbriata f. sp. platani</name>
    <dbReference type="NCBI Taxonomy" id="88771"/>
    <lineage>
        <taxon>Eukaryota</taxon>
        <taxon>Fungi</taxon>
        <taxon>Dikarya</taxon>
        <taxon>Ascomycota</taxon>
        <taxon>Pezizomycotina</taxon>
        <taxon>Sordariomycetes</taxon>
        <taxon>Hypocreomycetidae</taxon>
        <taxon>Microascales</taxon>
        <taxon>Ceratocystidaceae</taxon>
        <taxon>Ceratocystis</taxon>
    </lineage>
</organism>
<dbReference type="CDD" id="cd00116">
    <property type="entry name" value="LRR_RI"/>
    <property type="match status" value="1"/>
</dbReference>
<evidence type="ECO:0000256" key="1">
    <source>
        <dbReference type="ARBA" id="ARBA00022468"/>
    </source>
</evidence>
<dbReference type="InterPro" id="IPR001611">
    <property type="entry name" value="Leu-rich_rpt"/>
</dbReference>
<keyword evidence="1" id="KW-0343">GTPase activation</keyword>
<name>A0A0F8B3S4_CERFI</name>
<feature type="compositionally biased region" description="Acidic residues" evidence="4">
    <location>
        <begin position="394"/>
        <end position="403"/>
    </location>
</feature>
<dbReference type="PANTHER" id="PTHR24113">
    <property type="entry name" value="RAN GTPASE-ACTIVATING PROTEIN 1"/>
    <property type="match status" value="1"/>
</dbReference>
<keyword evidence="2" id="KW-0433">Leucine-rich repeat</keyword>
<keyword evidence="3" id="KW-0677">Repeat</keyword>
<accession>A0A0F8B3S4</accession>
<dbReference type="GO" id="GO:0006409">
    <property type="term" value="P:tRNA export from nucleus"/>
    <property type="evidence" value="ECO:0007669"/>
    <property type="project" value="EnsemblFungi"/>
</dbReference>
<dbReference type="GO" id="GO:0048471">
    <property type="term" value="C:perinuclear region of cytoplasm"/>
    <property type="evidence" value="ECO:0007669"/>
    <property type="project" value="TreeGrafter"/>
</dbReference>
<dbReference type="Pfam" id="PF13516">
    <property type="entry name" value="LRR_6"/>
    <property type="match status" value="1"/>
</dbReference>
<evidence type="ECO:0000256" key="2">
    <source>
        <dbReference type="ARBA" id="ARBA00022614"/>
    </source>
</evidence>
<dbReference type="GO" id="GO:0031267">
    <property type="term" value="F:small GTPase binding"/>
    <property type="evidence" value="ECO:0007669"/>
    <property type="project" value="EnsemblFungi"/>
</dbReference>
<dbReference type="GO" id="GO:0006611">
    <property type="term" value="P:protein export from nucleus"/>
    <property type="evidence" value="ECO:0007669"/>
    <property type="project" value="EnsemblFungi"/>
</dbReference>
<dbReference type="SUPFAM" id="SSF52047">
    <property type="entry name" value="RNI-like"/>
    <property type="match status" value="1"/>
</dbReference>
<dbReference type="GO" id="GO:0031509">
    <property type="term" value="P:subtelomeric heterochromatin formation"/>
    <property type="evidence" value="ECO:0007669"/>
    <property type="project" value="EnsemblFungi"/>
</dbReference>
<sequence>MSASTKVFSLEGKGLKLDSAADIEPHIAPLRDMTDVEEVRLLGNTFGIEACKALGEVLATKKSLKSANFADIFTGRLLSEIPDALSHLLTSVVNLPLLNTVDLSDNAFGISTHAPLVVFLADHVPLQHLYLNNNGLGPQCGTLVANALSELHAKKAAARKAGQTVPDLETVVCGRNRLENGSMVAWANAYTLHNRVRHVKMVQNGIRPSGLTHIFTYGLNRCKQLRVLDLQDNSFALVGVNALVKAISTWSYIEDLTLNDGFLKATGSELVAKALAASAHKNLHTLRLQYNDLNAKGLATLLEAVKALPALRKLEINGNRFSEEDACIEALTELFDERKEAYDGPALGDEHWGLDDLDELDDDSDEEEDDDEEEKYDPLVTEEEAAKLISEAELAQEEEPVAGEQDKEVDELATKLGKTAL</sequence>